<dbReference type="GO" id="GO:0071949">
    <property type="term" value="F:FAD binding"/>
    <property type="evidence" value="ECO:0007669"/>
    <property type="project" value="InterPro"/>
</dbReference>
<dbReference type="GO" id="GO:0016628">
    <property type="term" value="F:oxidoreductase activity, acting on the CH-CH group of donors, NAD or NADP as acceptor"/>
    <property type="evidence" value="ECO:0007669"/>
    <property type="project" value="InterPro"/>
</dbReference>
<accession>D3DHG6</accession>
<keyword evidence="3" id="KW-1185">Reference proteome</keyword>
<dbReference type="RefSeq" id="WP_012963449.1">
    <property type="nucleotide sequence ID" value="NC_013799.1"/>
</dbReference>
<dbReference type="OrthoDB" id="9806565at2"/>
<dbReference type="Pfam" id="PF01494">
    <property type="entry name" value="FAD_binding_3"/>
    <property type="match status" value="1"/>
</dbReference>
<dbReference type="eggNOG" id="COG0644">
    <property type="taxonomic scope" value="Bacteria"/>
</dbReference>
<dbReference type="Gene3D" id="3.50.50.60">
    <property type="entry name" value="FAD/NAD(P)-binding domain"/>
    <property type="match status" value="1"/>
</dbReference>
<evidence type="ECO:0000313" key="2">
    <source>
        <dbReference type="EMBL" id="BAI69268.1"/>
    </source>
</evidence>
<dbReference type="NCBIfam" id="TIGR02032">
    <property type="entry name" value="GG-red-SF"/>
    <property type="match status" value="1"/>
</dbReference>
<dbReference type="InterPro" id="IPR002938">
    <property type="entry name" value="FAD-bd"/>
</dbReference>
<dbReference type="InterPro" id="IPR011777">
    <property type="entry name" value="Geranylgeranyl_Rdtase_fam"/>
</dbReference>
<evidence type="ECO:0000259" key="1">
    <source>
        <dbReference type="Pfam" id="PF01494"/>
    </source>
</evidence>
<feature type="domain" description="FAD-binding" evidence="1">
    <location>
        <begin position="3"/>
        <end position="164"/>
    </location>
</feature>
<dbReference type="InterPro" id="IPR050407">
    <property type="entry name" value="Geranylgeranyl_reductase"/>
</dbReference>
<organism evidence="2 3">
    <name type="scientific">Hydrogenobacter thermophilus (strain DSM 6534 / IAM 12695 / TK-6)</name>
    <dbReference type="NCBI Taxonomy" id="608538"/>
    <lineage>
        <taxon>Bacteria</taxon>
        <taxon>Pseudomonadati</taxon>
        <taxon>Aquificota</taxon>
        <taxon>Aquificia</taxon>
        <taxon>Aquificales</taxon>
        <taxon>Aquificaceae</taxon>
        <taxon>Hydrogenobacter</taxon>
    </lineage>
</organism>
<reference evidence="2 3" key="1">
    <citation type="journal article" date="2010" name="J. Bacteriol.">
        <title>Complete genome sequence of the thermophilic, obligately chemolithoautotrophic hydrogen-oxidizing bacterium Hydrogenobacter thermophilus TK-6.</title>
        <authorList>
            <person name="Arai H."/>
            <person name="Kanbe H."/>
            <person name="Ishii M."/>
            <person name="Igarashi Y."/>
        </authorList>
    </citation>
    <scope>NUCLEOTIDE SEQUENCE [LARGE SCALE GENOMIC DNA]</scope>
    <source>
        <strain evidence="3">DSM 6534 / IAM 12695 / TK-6 [Tokyo]</strain>
    </source>
</reference>
<dbReference type="AlphaFoldDB" id="D3DHG6"/>
<dbReference type="InterPro" id="IPR036188">
    <property type="entry name" value="FAD/NAD-bd_sf"/>
</dbReference>
<protein>
    <submittedName>
        <fullName evidence="2">Geranylgeranyl reductase</fullName>
    </submittedName>
</protein>
<dbReference type="PANTHER" id="PTHR42685">
    <property type="entry name" value="GERANYLGERANYL DIPHOSPHATE REDUCTASE"/>
    <property type="match status" value="1"/>
</dbReference>
<dbReference type="STRING" id="608538.HTH_0808"/>
<dbReference type="PANTHER" id="PTHR42685:SF22">
    <property type="entry name" value="CONDITIONED MEDIUM FACTOR RECEPTOR 1"/>
    <property type="match status" value="1"/>
</dbReference>
<dbReference type="KEGG" id="hte:Hydth_0808"/>
<dbReference type="EMBL" id="AP011112">
    <property type="protein sequence ID" value="BAI69268.1"/>
    <property type="molecule type" value="Genomic_DNA"/>
</dbReference>
<proteinExistence type="predicted"/>
<dbReference type="Proteomes" id="UP000002574">
    <property type="component" value="Chromosome"/>
</dbReference>
<gene>
    <name evidence="2" type="ordered locus">HTH_0808</name>
</gene>
<name>D3DHG6_HYDTT</name>
<sequence>MYDLVVVGGGPAGSSCAYHASKNGLKVLLLEKHKVPRFKLCAGCLSKRISSHLPDGWEKLVLNRIKGGVLGYAGREDFELMNDQDIAYIVDRAEFDAFLLEKAQEEGVEVLQECEVLSIEANSGKCKVVTSKGSFYGDFLVGADGFYSTVAKALGYKKSKFFKSLEFFTFGDLVEKVIIDIGWVKRGYAWVFPKGDRLSVGIACREGGDLSKNLFEYAKTRGIKIDGRVYGWHIPYMERERDVFYGAGRVLLVGDAANLTDPLLGEGIYYAVLSGKLAVQAIAESPSEPLALYRELLKGLVSELVYAGKIASLGYRFQKVAYSMSKKGILKHYYRLLTGELSYRELYIKGWFYFLKELVSEYANIYNYLRR</sequence>
<dbReference type="KEGG" id="hth:HTH_0808"/>
<dbReference type="SUPFAM" id="SSF51905">
    <property type="entry name" value="FAD/NAD(P)-binding domain"/>
    <property type="match status" value="1"/>
</dbReference>
<dbReference type="PRINTS" id="PR00420">
    <property type="entry name" value="RNGMNOXGNASE"/>
</dbReference>
<evidence type="ECO:0000313" key="3">
    <source>
        <dbReference type="Proteomes" id="UP000002574"/>
    </source>
</evidence>